<evidence type="ECO:0000313" key="1">
    <source>
        <dbReference type="EMBL" id="JAD29536.1"/>
    </source>
</evidence>
<organism evidence="1">
    <name type="scientific">Arundo donax</name>
    <name type="common">Giant reed</name>
    <name type="synonym">Donax arundinaceus</name>
    <dbReference type="NCBI Taxonomy" id="35708"/>
    <lineage>
        <taxon>Eukaryota</taxon>
        <taxon>Viridiplantae</taxon>
        <taxon>Streptophyta</taxon>
        <taxon>Embryophyta</taxon>
        <taxon>Tracheophyta</taxon>
        <taxon>Spermatophyta</taxon>
        <taxon>Magnoliopsida</taxon>
        <taxon>Liliopsida</taxon>
        <taxon>Poales</taxon>
        <taxon>Poaceae</taxon>
        <taxon>PACMAD clade</taxon>
        <taxon>Arundinoideae</taxon>
        <taxon>Arundineae</taxon>
        <taxon>Arundo</taxon>
    </lineage>
</organism>
<accession>A0A0A8YSN6</accession>
<name>A0A0A8YSN6_ARUDO</name>
<reference evidence="1" key="1">
    <citation type="submission" date="2014-09" db="EMBL/GenBank/DDBJ databases">
        <authorList>
            <person name="Magalhaes I.L.F."/>
            <person name="Oliveira U."/>
            <person name="Santos F.R."/>
            <person name="Vidigal T.H.D.A."/>
            <person name="Brescovit A.D."/>
            <person name="Santos A.J."/>
        </authorList>
    </citation>
    <scope>NUCLEOTIDE SEQUENCE</scope>
    <source>
        <tissue evidence="1">Shoot tissue taken approximately 20 cm above the soil surface</tissue>
    </source>
</reference>
<protein>
    <submittedName>
        <fullName evidence="1">Uncharacterized protein</fullName>
    </submittedName>
</protein>
<dbReference type="AlphaFoldDB" id="A0A0A8YSN6"/>
<sequence length="19" mass="2110">MVGNFDVQSISVLFSLAPW</sequence>
<reference evidence="1" key="2">
    <citation type="journal article" date="2015" name="Data Brief">
        <title>Shoot transcriptome of the giant reed, Arundo donax.</title>
        <authorList>
            <person name="Barrero R.A."/>
            <person name="Guerrero F.D."/>
            <person name="Moolhuijzen P."/>
            <person name="Goolsby J.A."/>
            <person name="Tidwell J."/>
            <person name="Bellgard S.E."/>
            <person name="Bellgard M.I."/>
        </authorList>
    </citation>
    <scope>NUCLEOTIDE SEQUENCE</scope>
    <source>
        <tissue evidence="1">Shoot tissue taken approximately 20 cm above the soil surface</tissue>
    </source>
</reference>
<dbReference type="EMBL" id="GBRH01268359">
    <property type="protein sequence ID" value="JAD29536.1"/>
    <property type="molecule type" value="Transcribed_RNA"/>
</dbReference>
<proteinExistence type="predicted"/>